<sequence length="321" mass="34703">MNPRRALTAILALVVFGSPLTATEAPTRVVFYPGWFASAQFAGVFVALESGLYTEAGLTVEIRDFSYGQDSTANLQADPETCAMGSIEGYILLQKLDRGDDLIAFAPMLQQSPAGVMSLTKSGVHSAADFAHRPVGVHAYADALFAWFARNAGLAPDATQFVRVEDDIAALLTGEIDAMQGYASEEFVRLRAAAAPQPVNFLSFAELGFPSYSEILYTTREQATTHAETVATFVEATRQGWRRAYEDPVAAVTAIVKHAGPDADPAHIAAALRELRPYVMGPDDSPLPTMDHPRWQQLQATALEMGLIKTPSPDPTTWLAR</sequence>
<dbReference type="GO" id="GO:0016740">
    <property type="term" value="F:transferase activity"/>
    <property type="evidence" value="ECO:0007669"/>
    <property type="project" value="UniProtKB-KW"/>
</dbReference>
<organism evidence="13 14">
    <name type="scientific">Synoicihabitans lomoniglobus</name>
    <dbReference type="NCBI Taxonomy" id="2909285"/>
    <lineage>
        <taxon>Bacteria</taxon>
        <taxon>Pseudomonadati</taxon>
        <taxon>Verrucomicrobiota</taxon>
        <taxon>Opitutia</taxon>
        <taxon>Opitutales</taxon>
        <taxon>Opitutaceae</taxon>
        <taxon>Synoicihabitans</taxon>
    </lineage>
</organism>
<dbReference type="Proteomes" id="UP001218638">
    <property type="component" value="Chromosome"/>
</dbReference>
<evidence type="ECO:0000256" key="2">
    <source>
        <dbReference type="ARBA" id="ARBA00004948"/>
    </source>
</evidence>
<comment type="catalytic activity">
    <reaction evidence="11">
        <text>N(6)-(pyridoxal phosphate)-L-lysyl-[4-amino-5-hydroxymethyl-2-methylpyrimidine phosphate synthase] + L-histidyl-[4-amino-5-hydroxymethyl-2-methylpyrimidine phosphate synthase] + 2 Fe(3+) + 4 H2O = L-lysyl-[4-amino-5-hydroxymethyl-2-methylpyrimidine phosphate synthase] + (2S)-2-amino-5-hydroxy-4-oxopentanoyl-[4-amino-5-hydroxymethyl-2-methylpyrimidine phosphate synthase] + 4-amino-2-methyl-5-(phosphooxymethyl)pyrimidine + 3-oxopropanoate + 2 Fe(2+) + 2 H(+)</text>
        <dbReference type="Rhea" id="RHEA:65756"/>
        <dbReference type="Rhea" id="RHEA-COMP:16892"/>
        <dbReference type="Rhea" id="RHEA-COMP:16893"/>
        <dbReference type="Rhea" id="RHEA-COMP:16894"/>
        <dbReference type="Rhea" id="RHEA-COMP:16895"/>
        <dbReference type="ChEBI" id="CHEBI:15377"/>
        <dbReference type="ChEBI" id="CHEBI:15378"/>
        <dbReference type="ChEBI" id="CHEBI:29033"/>
        <dbReference type="ChEBI" id="CHEBI:29034"/>
        <dbReference type="ChEBI" id="CHEBI:29969"/>
        <dbReference type="ChEBI" id="CHEBI:29979"/>
        <dbReference type="ChEBI" id="CHEBI:33190"/>
        <dbReference type="ChEBI" id="CHEBI:58354"/>
        <dbReference type="ChEBI" id="CHEBI:143915"/>
        <dbReference type="ChEBI" id="CHEBI:157692"/>
    </reaction>
    <physiologicalReaction direction="left-to-right" evidence="11">
        <dbReference type="Rhea" id="RHEA:65757"/>
    </physiologicalReaction>
</comment>
<dbReference type="KEGG" id="slom:PXH66_07080"/>
<dbReference type="PANTHER" id="PTHR31528:SF1">
    <property type="entry name" value="4-AMINO-5-HYDROXYMETHYL-2-METHYLPYRIMIDINE PHOSPHATE SYNTHASE THI11-RELATED"/>
    <property type="match status" value="1"/>
</dbReference>
<evidence type="ECO:0000313" key="14">
    <source>
        <dbReference type="Proteomes" id="UP001218638"/>
    </source>
</evidence>
<gene>
    <name evidence="13" type="ORF">PXH66_07080</name>
</gene>
<dbReference type="InterPro" id="IPR027939">
    <property type="entry name" value="NMT1/THI5"/>
</dbReference>
<evidence type="ECO:0000256" key="6">
    <source>
        <dbReference type="ARBA" id="ARBA00022723"/>
    </source>
</evidence>
<evidence type="ECO:0000313" key="13">
    <source>
        <dbReference type="EMBL" id="WED66611.1"/>
    </source>
</evidence>
<evidence type="ECO:0000259" key="12">
    <source>
        <dbReference type="Pfam" id="PF09084"/>
    </source>
</evidence>
<keyword evidence="14" id="KW-1185">Reference proteome</keyword>
<dbReference type="Pfam" id="PF09084">
    <property type="entry name" value="NMT1"/>
    <property type="match status" value="1"/>
</dbReference>
<dbReference type="Gene3D" id="3.40.190.10">
    <property type="entry name" value="Periplasmic binding protein-like II"/>
    <property type="match status" value="2"/>
</dbReference>
<dbReference type="RefSeq" id="WP_330927959.1">
    <property type="nucleotide sequence ID" value="NZ_CP119075.1"/>
</dbReference>
<evidence type="ECO:0000256" key="10">
    <source>
        <dbReference type="ARBA" id="ARBA00033171"/>
    </source>
</evidence>
<evidence type="ECO:0000256" key="3">
    <source>
        <dbReference type="ARBA" id="ARBA00009406"/>
    </source>
</evidence>
<dbReference type="InterPro" id="IPR015168">
    <property type="entry name" value="SsuA/THI5"/>
</dbReference>
<dbReference type="EMBL" id="CP119075">
    <property type="protein sequence ID" value="WED66611.1"/>
    <property type="molecule type" value="Genomic_DNA"/>
</dbReference>
<comment type="similarity">
    <text evidence="3">Belongs to the NMT1/THI5 family.</text>
</comment>
<evidence type="ECO:0000256" key="7">
    <source>
        <dbReference type="ARBA" id="ARBA00022898"/>
    </source>
</evidence>
<keyword evidence="5" id="KW-0808">Transferase</keyword>
<evidence type="ECO:0000256" key="8">
    <source>
        <dbReference type="ARBA" id="ARBA00022977"/>
    </source>
</evidence>
<evidence type="ECO:0000256" key="9">
    <source>
        <dbReference type="ARBA" id="ARBA00023004"/>
    </source>
</evidence>
<comment type="pathway">
    <text evidence="2">Cofactor biosynthesis; thiamine diphosphate biosynthesis.</text>
</comment>
<keyword evidence="7" id="KW-0663">Pyridoxal phosphate</keyword>
<evidence type="ECO:0000256" key="11">
    <source>
        <dbReference type="ARBA" id="ARBA00048179"/>
    </source>
</evidence>
<keyword evidence="6" id="KW-0479">Metal-binding</keyword>
<proteinExistence type="inferred from homology"/>
<feature type="domain" description="SsuA/THI5-like" evidence="12">
    <location>
        <begin position="39"/>
        <end position="251"/>
    </location>
</feature>
<dbReference type="GO" id="GO:0009228">
    <property type="term" value="P:thiamine biosynthetic process"/>
    <property type="evidence" value="ECO:0007669"/>
    <property type="project" value="UniProtKB-KW"/>
</dbReference>
<protein>
    <recommendedName>
        <fullName evidence="10">Thiamine pyrimidine synthase</fullName>
    </recommendedName>
</protein>
<evidence type="ECO:0000256" key="1">
    <source>
        <dbReference type="ARBA" id="ARBA00003469"/>
    </source>
</evidence>
<name>A0AAF0CRA6_9BACT</name>
<dbReference type="SUPFAM" id="SSF53850">
    <property type="entry name" value="Periplasmic binding protein-like II"/>
    <property type="match status" value="1"/>
</dbReference>
<reference evidence="13" key="1">
    <citation type="submission" date="2023-03" db="EMBL/GenBank/DDBJ databases">
        <title>Lomoglobus Profundus gen. nov., sp. nov., a novel member of the phylum Verrucomicrobia, isolated from deep-marine sediment of South China Sea.</title>
        <authorList>
            <person name="Ahmad T."/>
            <person name="Ishaq S.E."/>
            <person name="Wang F."/>
        </authorList>
    </citation>
    <scope>NUCLEOTIDE SEQUENCE</scope>
    <source>
        <strain evidence="13">LMO-M01</strain>
    </source>
</reference>
<comment type="function">
    <text evidence="1">Responsible for the formation of the pyrimidine heterocycle in the thiamine biosynthesis pathway. Catalyzes the formation of hydroxymethylpyrimidine phosphate (HMP-P) from histidine and pyridoxal phosphate (PLP). The protein uses PLP and the active site histidine to form HMP-P, generating an inactive enzyme. The enzyme can only undergo a single turnover, which suggests it is a suicide enzyme.</text>
</comment>
<dbReference type="PANTHER" id="PTHR31528">
    <property type="entry name" value="4-AMINO-5-HYDROXYMETHYL-2-METHYLPYRIMIDINE PHOSPHATE SYNTHASE THI11-RELATED"/>
    <property type="match status" value="1"/>
</dbReference>
<accession>A0AAF0CRA6</accession>
<comment type="subunit">
    <text evidence="4">Homodimer.</text>
</comment>
<dbReference type="AlphaFoldDB" id="A0AAF0CRA6"/>
<evidence type="ECO:0000256" key="5">
    <source>
        <dbReference type="ARBA" id="ARBA00022679"/>
    </source>
</evidence>
<keyword evidence="9" id="KW-0408">Iron</keyword>
<dbReference type="GO" id="GO:0046872">
    <property type="term" value="F:metal ion binding"/>
    <property type="evidence" value="ECO:0007669"/>
    <property type="project" value="UniProtKB-KW"/>
</dbReference>
<keyword evidence="8" id="KW-0784">Thiamine biosynthesis</keyword>
<evidence type="ECO:0000256" key="4">
    <source>
        <dbReference type="ARBA" id="ARBA00011738"/>
    </source>
</evidence>